<dbReference type="OrthoDB" id="8479950at2"/>
<keyword evidence="1" id="KW-0805">Transcription regulation</keyword>
<proteinExistence type="predicted"/>
<dbReference type="PANTHER" id="PTHR30055">
    <property type="entry name" value="HTH-TYPE TRANSCRIPTIONAL REGULATOR RUTR"/>
    <property type="match status" value="1"/>
</dbReference>
<accession>A0A495JXF9</accession>
<evidence type="ECO:0000256" key="1">
    <source>
        <dbReference type="ARBA" id="ARBA00023015"/>
    </source>
</evidence>
<dbReference type="Proteomes" id="UP000274762">
    <property type="component" value="Unassembled WGS sequence"/>
</dbReference>
<gene>
    <name evidence="6" type="ORF">DFJ75_0452</name>
</gene>
<keyword evidence="3" id="KW-0804">Transcription</keyword>
<dbReference type="GO" id="GO:0003700">
    <property type="term" value="F:DNA-binding transcription factor activity"/>
    <property type="evidence" value="ECO:0007669"/>
    <property type="project" value="TreeGrafter"/>
</dbReference>
<dbReference type="InterPro" id="IPR001647">
    <property type="entry name" value="HTH_TetR"/>
</dbReference>
<comment type="caution">
    <text evidence="6">The sequence shown here is derived from an EMBL/GenBank/DDBJ whole genome shotgun (WGS) entry which is preliminary data.</text>
</comment>
<feature type="DNA-binding region" description="H-T-H motif" evidence="4">
    <location>
        <begin position="40"/>
        <end position="59"/>
    </location>
</feature>
<evidence type="ECO:0000256" key="4">
    <source>
        <dbReference type="PROSITE-ProRule" id="PRU00335"/>
    </source>
</evidence>
<evidence type="ECO:0000259" key="5">
    <source>
        <dbReference type="PROSITE" id="PS50977"/>
    </source>
</evidence>
<dbReference type="PROSITE" id="PS50977">
    <property type="entry name" value="HTH_TETR_2"/>
    <property type="match status" value="1"/>
</dbReference>
<evidence type="ECO:0000256" key="3">
    <source>
        <dbReference type="ARBA" id="ARBA00023163"/>
    </source>
</evidence>
<dbReference type="InterPro" id="IPR050109">
    <property type="entry name" value="HTH-type_TetR-like_transc_reg"/>
</dbReference>
<evidence type="ECO:0000313" key="7">
    <source>
        <dbReference type="Proteomes" id="UP000274762"/>
    </source>
</evidence>
<name>A0A495JXF9_WILMA</name>
<dbReference type="PANTHER" id="PTHR30055:SF234">
    <property type="entry name" value="HTH-TYPE TRANSCRIPTIONAL REGULATOR BETI"/>
    <property type="match status" value="1"/>
</dbReference>
<dbReference type="Pfam" id="PF00440">
    <property type="entry name" value="TetR_N"/>
    <property type="match status" value="1"/>
</dbReference>
<dbReference type="SUPFAM" id="SSF46689">
    <property type="entry name" value="Homeodomain-like"/>
    <property type="match status" value="1"/>
</dbReference>
<dbReference type="GO" id="GO:0000976">
    <property type="term" value="F:transcription cis-regulatory region binding"/>
    <property type="evidence" value="ECO:0007669"/>
    <property type="project" value="TreeGrafter"/>
</dbReference>
<dbReference type="RefSeq" id="WP_158599241.1">
    <property type="nucleotide sequence ID" value="NZ_CBCRXS010000001.1"/>
</dbReference>
<reference evidence="6 7" key="1">
    <citation type="submission" date="2018-10" db="EMBL/GenBank/DDBJ databases">
        <title>Sequencing the genomes of 1000 actinobacteria strains.</title>
        <authorList>
            <person name="Klenk H.-P."/>
        </authorList>
    </citation>
    <scope>NUCLEOTIDE SEQUENCE [LARGE SCALE GENOMIC DNA]</scope>
    <source>
        <strain evidence="6 7">DSM 44343</strain>
    </source>
</reference>
<feature type="domain" description="HTH tetR-type" evidence="5">
    <location>
        <begin position="17"/>
        <end position="77"/>
    </location>
</feature>
<protein>
    <submittedName>
        <fullName evidence="6">TetR family transcriptional regulator</fullName>
    </submittedName>
</protein>
<dbReference type="AlphaFoldDB" id="A0A495JXF9"/>
<organism evidence="6 7">
    <name type="scientific">Williamsia marianensis</name>
    <dbReference type="NCBI Taxonomy" id="85044"/>
    <lineage>
        <taxon>Bacteria</taxon>
        <taxon>Bacillati</taxon>
        <taxon>Actinomycetota</taxon>
        <taxon>Actinomycetes</taxon>
        <taxon>Mycobacteriales</taxon>
        <taxon>Nocardiaceae</taxon>
        <taxon>Williamsia</taxon>
    </lineage>
</organism>
<dbReference type="Gene3D" id="1.10.357.10">
    <property type="entry name" value="Tetracycline Repressor, domain 2"/>
    <property type="match status" value="1"/>
</dbReference>
<evidence type="ECO:0000256" key="2">
    <source>
        <dbReference type="ARBA" id="ARBA00023125"/>
    </source>
</evidence>
<sequence>MSQPSAVKLGKRAAQKAETKQRLISIAVEVFAENDYDQVTVADIAERAGVAHGLLFHYFKSKRGIYLEAVRASAEQMNAAFAAVTGTDAGELLRSALEQHLTYLRDHRGLALRLVLGGRSADPQAWEIYEAARWDVLGGLAMLLGLDQNNRALRFVGRVTVGAIDEASIQWLNNPDDFDLPQLVGWMESLIVACLSSASVLDPGADIAAALASLK</sequence>
<evidence type="ECO:0000313" key="6">
    <source>
        <dbReference type="EMBL" id="RKR93667.1"/>
    </source>
</evidence>
<dbReference type="PRINTS" id="PR00455">
    <property type="entry name" value="HTHTETR"/>
</dbReference>
<dbReference type="InterPro" id="IPR009057">
    <property type="entry name" value="Homeodomain-like_sf"/>
</dbReference>
<dbReference type="EMBL" id="RBKV01000001">
    <property type="protein sequence ID" value="RKR93667.1"/>
    <property type="molecule type" value="Genomic_DNA"/>
</dbReference>
<keyword evidence="2 4" id="KW-0238">DNA-binding</keyword>